<dbReference type="Pfam" id="PF05699">
    <property type="entry name" value="Dimer_Tnp_hAT"/>
    <property type="match status" value="1"/>
</dbReference>
<evidence type="ECO:0000313" key="2">
    <source>
        <dbReference type="EMBL" id="GFH09576.1"/>
    </source>
</evidence>
<proteinExistence type="predicted"/>
<protein>
    <submittedName>
        <fullName evidence="2">Dimer_Tnp_hAT domain-containing protein</fullName>
    </submittedName>
</protein>
<reference evidence="2 3" key="1">
    <citation type="submission" date="2020-02" db="EMBL/GenBank/DDBJ databases">
        <title>Draft genome sequence of Haematococcus lacustris strain NIES-144.</title>
        <authorList>
            <person name="Morimoto D."/>
            <person name="Nakagawa S."/>
            <person name="Yoshida T."/>
            <person name="Sawayama S."/>
        </authorList>
    </citation>
    <scope>NUCLEOTIDE SEQUENCE [LARGE SCALE GENOMIC DNA]</scope>
    <source>
        <strain evidence="2 3">NIES-144</strain>
    </source>
</reference>
<dbReference type="SUPFAM" id="SSF53098">
    <property type="entry name" value="Ribonuclease H-like"/>
    <property type="match status" value="1"/>
</dbReference>
<organism evidence="2 3">
    <name type="scientific">Haematococcus lacustris</name>
    <name type="common">Green alga</name>
    <name type="synonym">Haematococcus pluvialis</name>
    <dbReference type="NCBI Taxonomy" id="44745"/>
    <lineage>
        <taxon>Eukaryota</taxon>
        <taxon>Viridiplantae</taxon>
        <taxon>Chlorophyta</taxon>
        <taxon>core chlorophytes</taxon>
        <taxon>Chlorophyceae</taxon>
        <taxon>CS clade</taxon>
        <taxon>Chlamydomonadales</taxon>
        <taxon>Haematococcaceae</taxon>
        <taxon>Haematococcus</taxon>
    </lineage>
</organism>
<feature type="domain" description="HAT C-terminal dimerisation" evidence="1">
    <location>
        <begin position="27"/>
        <end position="68"/>
    </location>
</feature>
<evidence type="ECO:0000313" key="3">
    <source>
        <dbReference type="Proteomes" id="UP000485058"/>
    </source>
</evidence>
<gene>
    <name evidence="2" type="ORF">HaLaN_04750</name>
</gene>
<accession>A0A699YRL7</accession>
<dbReference type="InterPro" id="IPR008906">
    <property type="entry name" value="HATC_C_dom"/>
</dbReference>
<dbReference type="Proteomes" id="UP000485058">
    <property type="component" value="Unassembled WGS sequence"/>
</dbReference>
<dbReference type="GO" id="GO:0046983">
    <property type="term" value="F:protein dimerization activity"/>
    <property type="evidence" value="ECO:0007669"/>
    <property type="project" value="InterPro"/>
</dbReference>
<comment type="caution">
    <text evidence="2">The sequence shown here is derived from an EMBL/GenBank/DDBJ whole genome shotgun (WGS) entry which is preliminary data.</text>
</comment>
<evidence type="ECO:0000259" key="1">
    <source>
        <dbReference type="Pfam" id="PF05699"/>
    </source>
</evidence>
<dbReference type="InterPro" id="IPR012337">
    <property type="entry name" value="RNaseH-like_sf"/>
</dbReference>
<dbReference type="EMBL" id="BLLF01000245">
    <property type="protein sequence ID" value="GFH09576.1"/>
    <property type="molecule type" value="Genomic_DNA"/>
</dbReference>
<name>A0A699YRL7_HAELA</name>
<sequence length="69" mass="8005">MELEQVFRKRMDYGHHVTLFLAALLDARYGSKLPHLQVVAQRVLNIPATSAATERLFSAFKFIWSDRRS</sequence>
<dbReference type="AlphaFoldDB" id="A0A699YRL7"/>
<keyword evidence="3" id="KW-1185">Reference proteome</keyword>